<dbReference type="Proteomes" id="UP000244571">
    <property type="component" value="Chromosome"/>
</dbReference>
<dbReference type="EMBL" id="CP028901">
    <property type="protein sequence ID" value="AWB33527.1"/>
    <property type="molecule type" value="Genomic_DNA"/>
</dbReference>
<gene>
    <name evidence="1" type="ORF">DBV39_07175</name>
</gene>
<protein>
    <submittedName>
        <fullName evidence="1">Uncharacterized protein</fullName>
    </submittedName>
</protein>
<sequence length="106" mass="12292">MKRKQQAMSRKIEAAKRRFEATKAADHGKACRLRDFFGANIAKDRKRVSVEHLACPQPPLKWEASALRREEQSHLMTDQSKIFLVMARFFVAWHNWQSSSLSYVGS</sequence>
<dbReference type="KEGG" id="boz:DBV39_07175"/>
<proteinExistence type="predicted"/>
<dbReference type="RefSeq" id="WP_108620956.1">
    <property type="nucleotide sequence ID" value="NZ_CP028901.1"/>
</dbReference>
<keyword evidence="2" id="KW-1185">Reference proteome</keyword>
<evidence type="ECO:0000313" key="2">
    <source>
        <dbReference type="Proteomes" id="UP000244571"/>
    </source>
</evidence>
<evidence type="ECO:0000313" key="1">
    <source>
        <dbReference type="EMBL" id="AWB33527.1"/>
    </source>
</evidence>
<reference evidence="1 2" key="1">
    <citation type="submission" date="2018-04" db="EMBL/GenBank/DDBJ databases">
        <title>Bordetella sp. HZ20 isolated from seawater.</title>
        <authorList>
            <person name="Sun C."/>
        </authorList>
    </citation>
    <scope>NUCLEOTIDE SEQUENCE [LARGE SCALE GENOMIC DNA]</scope>
    <source>
        <strain evidence="1 2">HZ20</strain>
    </source>
</reference>
<dbReference type="AlphaFoldDB" id="A0A2R4XI77"/>
<accession>A0A2R4XI77</accession>
<organism evidence="1 2">
    <name type="scientific">Orrella marina</name>
    <dbReference type="NCBI Taxonomy" id="2163011"/>
    <lineage>
        <taxon>Bacteria</taxon>
        <taxon>Pseudomonadati</taxon>
        <taxon>Pseudomonadota</taxon>
        <taxon>Betaproteobacteria</taxon>
        <taxon>Burkholderiales</taxon>
        <taxon>Alcaligenaceae</taxon>
        <taxon>Orrella</taxon>
    </lineage>
</organism>
<name>A0A2R4XI77_9BURK</name>